<dbReference type="SUPFAM" id="SSF57845">
    <property type="entry name" value="B-box zinc-binding domain"/>
    <property type="match status" value="1"/>
</dbReference>
<dbReference type="PANTHER" id="PTHR25462:SF296">
    <property type="entry name" value="MEIOTIC P26, ISOFORM F"/>
    <property type="match status" value="1"/>
</dbReference>
<organism evidence="1">
    <name type="scientific">Magallana gigas</name>
    <name type="common">Pacific oyster</name>
    <name type="synonym">Crassostrea gigas</name>
    <dbReference type="NCBI Taxonomy" id="29159"/>
    <lineage>
        <taxon>Eukaryota</taxon>
        <taxon>Metazoa</taxon>
        <taxon>Spiralia</taxon>
        <taxon>Lophotrochozoa</taxon>
        <taxon>Mollusca</taxon>
        <taxon>Bivalvia</taxon>
        <taxon>Autobranchia</taxon>
        <taxon>Pteriomorphia</taxon>
        <taxon>Ostreida</taxon>
        <taxon>Ostreoidea</taxon>
        <taxon>Ostreidae</taxon>
        <taxon>Magallana</taxon>
    </lineage>
</organism>
<protein>
    <submittedName>
        <fullName evidence="1">Tripartite motif-containing protein 71</fullName>
    </submittedName>
</protein>
<name>K1QGC3_MAGGI</name>
<dbReference type="Gene3D" id="4.10.830.40">
    <property type="match status" value="1"/>
</dbReference>
<sequence length="576" mass="65074">MAEGGDNTAPCDLCDGQNEINRKCLTCDEFMCESCSRIHSKSRQSRDHDIITIADSEKLTALVPYQPREDDDQADDIDDIDDFCEEHEGERCILFCVTRGCNCLVCRVCILDYHQGHRFVEIDDVLTSFKRNEADRSREEIENCILPYLTEKKMRLTAARESVLNDIQSKKETVKHRYEELRKELDKHYQTTLSGLANAGKANIEIIDTLGKSIDFHISRLRSNLTTGEKRSENRNDIGYIKYARMLETDIESTPEVLIPSFNRLMLNTHGNCTISDIFGDLEEVVECEPEVISRSSTGFPEVSSICPVSPFAAWHGHYKHRGIQLLEVDECDHLLPGGGFGKSGVLNMAATPEGDMYMVIYGSNDVIMLKTDGSVEKIYDTRPYVALGIAVTKNRDILLCLAESYPNEMNPNGKRRVARITNFGITRDIIEKDTEGQDIFVYPFRVGENINGDIGVIDHVGDAEGLLVLLNSEGTTRFTYNGREQLEGQVCNLTDITFDGEGCILMSDVTNQCIHMLSKDGKFLRFVDVYIYYNTKLSPTTLAVDSSECLWVGGVSKHRYFNRTDAHVVRVKYKM</sequence>
<dbReference type="EMBL" id="JH817492">
    <property type="protein sequence ID" value="EKC20581.1"/>
    <property type="molecule type" value="Genomic_DNA"/>
</dbReference>
<dbReference type="GO" id="GO:0008270">
    <property type="term" value="F:zinc ion binding"/>
    <property type="evidence" value="ECO:0007669"/>
    <property type="project" value="InterPro"/>
</dbReference>
<dbReference type="HOGENOM" id="CLU_040222_0_0_1"/>
<dbReference type="Gene3D" id="3.30.160.60">
    <property type="entry name" value="Classic Zinc Finger"/>
    <property type="match status" value="1"/>
</dbReference>
<dbReference type="AlphaFoldDB" id="K1QGC3"/>
<dbReference type="Gene3D" id="2.120.10.30">
    <property type="entry name" value="TolB, C-terminal domain"/>
    <property type="match status" value="1"/>
</dbReference>
<dbReference type="PROSITE" id="PS50119">
    <property type="entry name" value="ZF_BBOX"/>
    <property type="match status" value="1"/>
</dbReference>
<gene>
    <name evidence="1" type="ORF">CGI_10005799</name>
</gene>
<dbReference type="CDD" id="cd19756">
    <property type="entry name" value="Bbox2"/>
    <property type="match status" value="1"/>
</dbReference>
<dbReference type="SUPFAM" id="SSF63829">
    <property type="entry name" value="Calcium-dependent phosphotriesterase"/>
    <property type="match status" value="1"/>
</dbReference>
<dbReference type="InterPro" id="IPR047153">
    <property type="entry name" value="TRIM45/56/19-like"/>
</dbReference>
<dbReference type="SMART" id="SM00336">
    <property type="entry name" value="BBOX"/>
    <property type="match status" value="2"/>
</dbReference>
<accession>K1QGC3</accession>
<dbReference type="InterPro" id="IPR011042">
    <property type="entry name" value="6-blade_b-propeller_TolB-like"/>
</dbReference>
<dbReference type="CDD" id="cd19757">
    <property type="entry name" value="Bbox1"/>
    <property type="match status" value="1"/>
</dbReference>
<reference evidence="1" key="1">
    <citation type="journal article" date="2012" name="Nature">
        <title>The oyster genome reveals stress adaptation and complexity of shell formation.</title>
        <authorList>
            <person name="Zhang G."/>
            <person name="Fang X."/>
            <person name="Guo X."/>
            <person name="Li L."/>
            <person name="Luo R."/>
            <person name="Xu F."/>
            <person name="Yang P."/>
            <person name="Zhang L."/>
            <person name="Wang X."/>
            <person name="Qi H."/>
            <person name="Xiong Z."/>
            <person name="Que H."/>
            <person name="Xie Y."/>
            <person name="Holland P.W."/>
            <person name="Paps J."/>
            <person name="Zhu Y."/>
            <person name="Wu F."/>
            <person name="Chen Y."/>
            <person name="Wang J."/>
            <person name="Peng C."/>
            <person name="Meng J."/>
            <person name="Yang L."/>
            <person name="Liu J."/>
            <person name="Wen B."/>
            <person name="Zhang N."/>
            <person name="Huang Z."/>
            <person name="Zhu Q."/>
            <person name="Feng Y."/>
            <person name="Mount A."/>
            <person name="Hedgecock D."/>
            <person name="Xu Z."/>
            <person name="Liu Y."/>
            <person name="Domazet-Loso T."/>
            <person name="Du Y."/>
            <person name="Sun X."/>
            <person name="Zhang S."/>
            <person name="Liu B."/>
            <person name="Cheng P."/>
            <person name="Jiang X."/>
            <person name="Li J."/>
            <person name="Fan D."/>
            <person name="Wang W."/>
            <person name="Fu W."/>
            <person name="Wang T."/>
            <person name="Wang B."/>
            <person name="Zhang J."/>
            <person name="Peng Z."/>
            <person name="Li Y."/>
            <person name="Li N."/>
            <person name="Wang J."/>
            <person name="Chen M."/>
            <person name="He Y."/>
            <person name="Tan F."/>
            <person name="Song X."/>
            <person name="Zheng Q."/>
            <person name="Huang R."/>
            <person name="Yang H."/>
            <person name="Du X."/>
            <person name="Chen L."/>
            <person name="Yang M."/>
            <person name="Gaffney P.M."/>
            <person name="Wang S."/>
            <person name="Luo L."/>
            <person name="She Z."/>
            <person name="Ming Y."/>
            <person name="Huang W."/>
            <person name="Zhang S."/>
            <person name="Huang B."/>
            <person name="Zhang Y."/>
            <person name="Qu T."/>
            <person name="Ni P."/>
            <person name="Miao G."/>
            <person name="Wang J."/>
            <person name="Wang Q."/>
            <person name="Steinberg C.E."/>
            <person name="Wang H."/>
            <person name="Li N."/>
            <person name="Qian L."/>
            <person name="Zhang G."/>
            <person name="Li Y."/>
            <person name="Yang H."/>
            <person name="Liu X."/>
            <person name="Wang J."/>
            <person name="Yin Y."/>
            <person name="Wang J."/>
        </authorList>
    </citation>
    <scope>NUCLEOTIDE SEQUENCE [LARGE SCALE GENOMIC DNA]</scope>
    <source>
        <strain evidence="1">05x7-T-G4-1.051#20</strain>
    </source>
</reference>
<proteinExistence type="predicted"/>
<dbReference type="PANTHER" id="PTHR25462">
    <property type="entry name" value="BONUS, ISOFORM C-RELATED"/>
    <property type="match status" value="1"/>
</dbReference>
<dbReference type="InterPro" id="IPR000315">
    <property type="entry name" value="Znf_B-box"/>
</dbReference>
<dbReference type="InParanoid" id="K1QGC3"/>
<evidence type="ECO:0000313" key="1">
    <source>
        <dbReference type="EMBL" id="EKC20581.1"/>
    </source>
</evidence>